<sequence>MVGHRPGSELNWFSQNLWKQLGDESSTRFAVGLGVVPTRPESGGLVDSGRRLGVLVWVGLFRLGLVSLLVWGGSVQFGACVSDGLGGSVVGQLGMRCVGCGEPGPTSGSATEAGAWSVAGVMGVEQLENCDVVQDEGSLGGLRVRSAVGVSHGSFRELEIGARGLDSFSPNVGMGVQEVVSRIIHVSDDSIGGGEVSMSAHNLGSTCGGFNSIHPSICCVRCVFSRFNCNIV</sequence>
<comment type="caution">
    <text evidence="1">The sequence shown here is derived from an EMBL/GenBank/DDBJ whole genome shotgun (WGS) entry which is preliminary data.</text>
</comment>
<gene>
    <name evidence="1" type="ORF">LLUT_LOCUS20882</name>
</gene>
<proteinExistence type="predicted"/>
<keyword evidence="2" id="KW-1185">Reference proteome</keyword>
<protein>
    <submittedName>
        <fullName evidence="1">Uncharacterized protein</fullName>
    </submittedName>
</protein>
<reference evidence="1 2" key="1">
    <citation type="submission" date="2024-03" db="EMBL/GenBank/DDBJ databases">
        <authorList>
            <person name="Martinez-Hernandez J."/>
        </authorList>
    </citation>
    <scope>NUCLEOTIDE SEQUENCE [LARGE SCALE GENOMIC DNA]</scope>
</reference>
<dbReference type="AlphaFoldDB" id="A0AAV1XEA4"/>
<name>A0AAV1XEA4_LUPLU</name>
<dbReference type="Proteomes" id="UP001497480">
    <property type="component" value="Unassembled WGS sequence"/>
</dbReference>
<organism evidence="1 2">
    <name type="scientific">Lupinus luteus</name>
    <name type="common">European yellow lupine</name>
    <dbReference type="NCBI Taxonomy" id="3873"/>
    <lineage>
        <taxon>Eukaryota</taxon>
        <taxon>Viridiplantae</taxon>
        <taxon>Streptophyta</taxon>
        <taxon>Embryophyta</taxon>
        <taxon>Tracheophyta</taxon>
        <taxon>Spermatophyta</taxon>
        <taxon>Magnoliopsida</taxon>
        <taxon>eudicotyledons</taxon>
        <taxon>Gunneridae</taxon>
        <taxon>Pentapetalae</taxon>
        <taxon>rosids</taxon>
        <taxon>fabids</taxon>
        <taxon>Fabales</taxon>
        <taxon>Fabaceae</taxon>
        <taxon>Papilionoideae</taxon>
        <taxon>50 kb inversion clade</taxon>
        <taxon>genistoids sensu lato</taxon>
        <taxon>core genistoids</taxon>
        <taxon>Genisteae</taxon>
        <taxon>Lupinus</taxon>
    </lineage>
</organism>
<evidence type="ECO:0000313" key="1">
    <source>
        <dbReference type="EMBL" id="CAL0319822.1"/>
    </source>
</evidence>
<dbReference type="EMBL" id="CAXHTB010000014">
    <property type="protein sequence ID" value="CAL0319822.1"/>
    <property type="molecule type" value="Genomic_DNA"/>
</dbReference>
<accession>A0AAV1XEA4</accession>
<evidence type="ECO:0000313" key="2">
    <source>
        <dbReference type="Proteomes" id="UP001497480"/>
    </source>
</evidence>